<organism evidence="2 3">
    <name type="scientific">Owenia fusiformis</name>
    <name type="common">Polychaete worm</name>
    <dbReference type="NCBI Taxonomy" id="6347"/>
    <lineage>
        <taxon>Eukaryota</taxon>
        <taxon>Metazoa</taxon>
        <taxon>Spiralia</taxon>
        <taxon>Lophotrochozoa</taxon>
        <taxon>Annelida</taxon>
        <taxon>Polychaeta</taxon>
        <taxon>Sedentaria</taxon>
        <taxon>Canalipalpata</taxon>
        <taxon>Sabellida</taxon>
        <taxon>Oweniida</taxon>
        <taxon>Oweniidae</taxon>
        <taxon>Owenia</taxon>
    </lineage>
</organism>
<proteinExistence type="predicted"/>
<reference evidence="2" key="1">
    <citation type="submission" date="2022-03" db="EMBL/GenBank/DDBJ databases">
        <authorList>
            <person name="Martin C."/>
        </authorList>
    </citation>
    <scope>NUCLEOTIDE SEQUENCE</scope>
</reference>
<sequence>MDWSTIVALIVTTIASTMTLLLLYERQNHSNKQDTDYNTARSARERLSTYVLDDVREERMKWRSNLNDLKGTIVGVENAIQASNLEMVVVVDILNFYEKLLKGTQNVNAKLNTDLKSLFTSVRKMTDIVGDIKVNETRVLTNMNAQLRVINTYDQRNISFSSLAGLKNKLKSYRQMETMIGNVFIDVIDGLHKVFTCLSIKQARPNRTGEISTEEMSYISDISKSLQDLAIVLNVSVKAIKNV</sequence>
<feature type="transmembrane region" description="Helical" evidence="1">
    <location>
        <begin position="6"/>
        <end position="24"/>
    </location>
</feature>
<gene>
    <name evidence="2" type="ORF">OFUS_LOCUS13590</name>
</gene>
<keyword evidence="1" id="KW-0472">Membrane</keyword>
<dbReference type="Proteomes" id="UP000749559">
    <property type="component" value="Unassembled WGS sequence"/>
</dbReference>
<dbReference type="EMBL" id="CAIIXF020000007">
    <property type="protein sequence ID" value="CAH1787978.1"/>
    <property type="molecule type" value="Genomic_DNA"/>
</dbReference>
<keyword evidence="1" id="KW-1133">Transmembrane helix</keyword>
<evidence type="ECO:0000313" key="2">
    <source>
        <dbReference type="EMBL" id="CAH1787978.1"/>
    </source>
</evidence>
<keyword evidence="1" id="KW-0812">Transmembrane</keyword>
<protein>
    <submittedName>
        <fullName evidence="2">Uncharacterized protein</fullName>
    </submittedName>
</protein>
<name>A0A8S4P3S2_OWEFU</name>
<dbReference type="AlphaFoldDB" id="A0A8S4P3S2"/>
<evidence type="ECO:0000256" key="1">
    <source>
        <dbReference type="SAM" id="Phobius"/>
    </source>
</evidence>
<keyword evidence="3" id="KW-1185">Reference proteome</keyword>
<accession>A0A8S4P3S2</accession>
<evidence type="ECO:0000313" key="3">
    <source>
        <dbReference type="Proteomes" id="UP000749559"/>
    </source>
</evidence>
<comment type="caution">
    <text evidence="2">The sequence shown here is derived from an EMBL/GenBank/DDBJ whole genome shotgun (WGS) entry which is preliminary data.</text>
</comment>